<keyword evidence="1" id="KW-0472">Membrane</keyword>
<name>A0A2M8KJ77_9BACT</name>
<sequence length="256" mass="28548">MTKQKNKGQVGILVALLVFIAILSVGGVYFWQKYENSQKTPPGPKNTGDLSEEEFNDSGRAKAILDETDLWPIYEDAAAGFSVKYPANVSLAASDTTADLRLTVEATKIDNLDSPMYSQAAALNNQAALALGQYGQDVDWPLNTSKKVASLDNGINAQEFMVLGRFEVCDVVFERRLLFFNHDSQIVITLRGPQAKIVAAMPEFFRTDPQNCFEEKIWDFDRQAEFYQQLSAGQAPADAQEWFDAFDQIVKTIKIN</sequence>
<organism evidence="2 3">
    <name type="scientific">Candidatus Portnoybacteria bacterium CG10_big_fil_rev_8_21_14_0_10_44_7</name>
    <dbReference type="NCBI Taxonomy" id="1974816"/>
    <lineage>
        <taxon>Bacteria</taxon>
        <taxon>Candidatus Portnoyibacteriota</taxon>
    </lineage>
</organism>
<keyword evidence="1" id="KW-1133">Transmembrane helix</keyword>
<evidence type="ECO:0000313" key="3">
    <source>
        <dbReference type="Proteomes" id="UP000231086"/>
    </source>
</evidence>
<accession>A0A2M8KJ77</accession>
<gene>
    <name evidence="2" type="ORF">COU85_00770</name>
</gene>
<comment type="caution">
    <text evidence="2">The sequence shown here is derived from an EMBL/GenBank/DDBJ whole genome shotgun (WGS) entry which is preliminary data.</text>
</comment>
<dbReference type="Proteomes" id="UP000231086">
    <property type="component" value="Unassembled WGS sequence"/>
</dbReference>
<keyword evidence="1" id="KW-0812">Transmembrane</keyword>
<dbReference type="EMBL" id="PFEA01000016">
    <property type="protein sequence ID" value="PJE59970.1"/>
    <property type="molecule type" value="Genomic_DNA"/>
</dbReference>
<dbReference type="AlphaFoldDB" id="A0A2M8KJ77"/>
<reference evidence="3" key="1">
    <citation type="submission" date="2017-09" db="EMBL/GenBank/DDBJ databases">
        <title>Depth-based differentiation of microbial function through sediment-hosted aquifers and enrichment of novel symbionts in the deep terrestrial subsurface.</title>
        <authorList>
            <person name="Probst A.J."/>
            <person name="Ladd B."/>
            <person name="Jarett J.K."/>
            <person name="Geller-Mcgrath D.E."/>
            <person name="Sieber C.M.K."/>
            <person name="Emerson J.B."/>
            <person name="Anantharaman K."/>
            <person name="Thomas B.C."/>
            <person name="Malmstrom R."/>
            <person name="Stieglmeier M."/>
            <person name="Klingl A."/>
            <person name="Woyke T."/>
            <person name="Ryan C.M."/>
            <person name="Banfield J.F."/>
        </authorList>
    </citation>
    <scope>NUCLEOTIDE SEQUENCE [LARGE SCALE GENOMIC DNA]</scope>
</reference>
<protein>
    <submittedName>
        <fullName evidence="2">Uncharacterized protein</fullName>
    </submittedName>
</protein>
<evidence type="ECO:0000256" key="1">
    <source>
        <dbReference type="SAM" id="Phobius"/>
    </source>
</evidence>
<proteinExistence type="predicted"/>
<feature type="transmembrane region" description="Helical" evidence="1">
    <location>
        <begin position="12"/>
        <end position="31"/>
    </location>
</feature>
<evidence type="ECO:0000313" key="2">
    <source>
        <dbReference type="EMBL" id="PJE59970.1"/>
    </source>
</evidence>